<dbReference type="RefSeq" id="WP_090363844.1">
    <property type="nucleotide sequence ID" value="NZ_FNEM01000004.1"/>
</dbReference>
<evidence type="ECO:0000313" key="1">
    <source>
        <dbReference type="EMBL" id="SDI97628.1"/>
    </source>
</evidence>
<evidence type="ECO:0000313" key="2">
    <source>
        <dbReference type="Proteomes" id="UP000199527"/>
    </source>
</evidence>
<dbReference type="Proteomes" id="UP000199527">
    <property type="component" value="Unassembled WGS sequence"/>
</dbReference>
<sequence>MTEWTSEVLKLRQWVHVAHHIPGRIRLKFNSTLITQMARFKAEKAMEQATQFPPLKRYQLNTSSNSLILEYDHGVIQPDLLDQLFSPCEQQASNACTTLITTLTPIYQAGVNHNE</sequence>
<dbReference type="EMBL" id="FNEM01000004">
    <property type="protein sequence ID" value="SDI97628.1"/>
    <property type="molecule type" value="Genomic_DNA"/>
</dbReference>
<protein>
    <submittedName>
        <fullName evidence="1">Uncharacterized protein</fullName>
    </submittedName>
</protein>
<keyword evidence="2" id="KW-1185">Reference proteome</keyword>
<dbReference type="Pfam" id="PF19991">
    <property type="entry name" value="HMA_2"/>
    <property type="match status" value="1"/>
</dbReference>
<dbReference type="AlphaFoldDB" id="A0A1G8PZ16"/>
<dbReference type="OrthoDB" id="9131875at2"/>
<gene>
    <name evidence="1" type="ORF">SAMN04488540_104132</name>
</gene>
<proteinExistence type="predicted"/>
<name>A0A1G8PZ16_9GAMM</name>
<reference evidence="2" key="1">
    <citation type="submission" date="2016-10" db="EMBL/GenBank/DDBJ databases">
        <authorList>
            <person name="Varghese N."/>
            <person name="Submissions S."/>
        </authorList>
    </citation>
    <scope>NUCLEOTIDE SEQUENCE [LARGE SCALE GENOMIC DNA]</scope>
    <source>
        <strain evidence="2">DSM 23317</strain>
    </source>
</reference>
<organism evidence="1 2">
    <name type="scientific">Ferrimonas sediminum</name>
    <dbReference type="NCBI Taxonomy" id="718193"/>
    <lineage>
        <taxon>Bacteria</taxon>
        <taxon>Pseudomonadati</taxon>
        <taxon>Pseudomonadota</taxon>
        <taxon>Gammaproteobacteria</taxon>
        <taxon>Alteromonadales</taxon>
        <taxon>Ferrimonadaceae</taxon>
        <taxon>Ferrimonas</taxon>
    </lineage>
</organism>
<accession>A0A1G8PZ16</accession>